<feature type="compositionally biased region" description="Polar residues" evidence="1">
    <location>
        <begin position="32"/>
        <end position="41"/>
    </location>
</feature>
<accession>A0ABP1B653</accession>
<proteinExistence type="predicted"/>
<organism evidence="3 4">
    <name type="scientific">Sphagnum jensenii</name>
    <dbReference type="NCBI Taxonomy" id="128206"/>
    <lineage>
        <taxon>Eukaryota</taxon>
        <taxon>Viridiplantae</taxon>
        <taxon>Streptophyta</taxon>
        <taxon>Embryophyta</taxon>
        <taxon>Bryophyta</taxon>
        <taxon>Sphagnophytina</taxon>
        <taxon>Sphagnopsida</taxon>
        <taxon>Sphagnales</taxon>
        <taxon>Sphagnaceae</taxon>
        <taxon>Sphagnum</taxon>
    </lineage>
</organism>
<sequence length="92" mass="10667">MVPVYVERQLAREKESEQAAEEVSLPDPSAPDKTQQIVPTERSQIQMKQRQHRSWFPLWFTDHVVVPVFANIMALPLLKPLISPISEWVTFV</sequence>
<evidence type="ECO:0000256" key="1">
    <source>
        <dbReference type="SAM" id="MobiDB-lite"/>
    </source>
</evidence>
<feature type="region of interest" description="Disordered" evidence="1">
    <location>
        <begin position="10"/>
        <end position="41"/>
    </location>
</feature>
<reference evidence="3 4" key="1">
    <citation type="submission" date="2024-03" db="EMBL/GenBank/DDBJ databases">
        <authorList>
            <consortium name="ELIXIR-Norway"/>
            <consortium name="Elixir Norway"/>
        </authorList>
    </citation>
    <scope>NUCLEOTIDE SEQUENCE [LARGE SCALE GENOMIC DNA]</scope>
</reference>
<dbReference type="Proteomes" id="UP001497522">
    <property type="component" value="Chromosome 2"/>
</dbReference>
<dbReference type="EMBL" id="OZ023703">
    <property type="protein sequence ID" value="CAK9870632.1"/>
    <property type="molecule type" value="Genomic_DNA"/>
</dbReference>
<keyword evidence="2" id="KW-0812">Transmembrane</keyword>
<protein>
    <submittedName>
        <fullName evidence="3">Uncharacterized protein</fullName>
    </submittedName>
</protein>
<evidence type="ECO:0000313" key="4">
    <source>
        <dbReference type="Proteomes" id="UP001497522"/>
    </source>
</evidence>
<evidence type="ECO:0000313" key="3">
    <source>
        <dbReference type="EMBL" id="CAK9870632.1"/>
    </source>
</evidence>
<feature type="transmembrane region" description="Helical" evidence="2">
    <location>
        <begin position="56"/>
        <end position="78"/>
    </location>
</feature>
<keyword evidence="2" id="KW-0472">Membrane</keyword>
<evidence type="ECO:0000256" key="2">
    <source>
        <dbReference type="SAM" id="Phobius"/>
    </source>
</evidence>
<gene>
    <name evidence="3" type="ORF">CSSPJE1EN2_LOCUS13300</name>
</gene>
<name>A0ABP1B653_9BRYO</name>
<keyword evidence="2" id="KW-1133">Transmembrane helix</keyword>
<keyword evidence="4" id="KW-1185">Reference proteome</keyword>